<feature type="transmembrane region" description="Helical" evidence="1">
    <location>
        <begin position="48"/>
        <end position="66"/>
    </location>
</feature>
<keyword evidence="1" id="KW-0472">Membrane</keyword>
<accession>A0A098YSA9</accession>
<comment type="caution">
    <text evidence="2">The sequence shown here is derived from an EMBL/GenBank/DDBJ whole genome shotgun (WGS) entry which is preliminary data.</text>
</comment>
<dbReference type="AlphaFoldDB" id="A0A098YSA9"/>
<proteinExistence type="predicted"/>
<reference evidence="2 3" key="1">
    <citation type="submission" date="2014-07" db="EMBL/GenBank/DDBJ databases">
        <authorList>
            <person name="McCorrison J."/>
            <person name="Sanka R."/>
            <person name="Torralba M."/>
            <person name="Gillis M."/>
            <person name="Haft D.H."/>
            <person name="Methe B."/>
            <person name="Sutton G."/>
            <person name="Nelson K.E."/>
        </authorList>
    </citation>
    <scope>NUCLEOTIDE SEQUENCE [LARGE SCALE GENOMIC DNA]</scope>
    <source>
        <strain evidence="2 3">S9-PR14</strain>
    </source>
</reference>
<dbReference type="EMBL" id="JRPQ01000065">
    <property type="protein sequence ID" value="KGI22600.1"/>
    <property type="molecule type" value="Genomic_DNA"/>
</dbReference>
<protein>
    <submittedName>
        <fullName evidence="2">Uncharacterized protein</fullName>
    </submittedName>
</protein>
<dbReference type="RefSeq" id="WP_036926416.1">
    <property type="nucleotide sequence ID" value="NZ_JRPQ01000065.1"/>
</dbReference>
<organism evidence="2 3">
    <name type="scientific">Hoylesella timonensis S9-PR14</name>
    <dbReference type="NCBI Taxonomy" id="1401062"/>
    <lineage>
        <taxon>Bacteria</taxon>
        <taxon>Pseudomonadati</taxon>
        <taxon>Bacteroidota</taxon>
        <taxon>Bacteroidia</taxon>
        <taxon>Bacteroidales</taxon>
        <taxon>Prevotellaceae</taxon>
        <taxon>Hoylesella</taxon>
    </lineage>
</organism>
<keyword evidence="1" id="KW-1133">Transmembrane helix</keyword>
<name>A0A098YSA9_9BACT</name>
<gene>
    <name evidence="2" type="ORF">HMPREF9304_03505</name>
</gene>
<dbReference type="Proteomes" id="UP000029723">
    <property type="component" value="Unassembled WGS sequence"/>
</dbReference>
<sequence>MKRNLYAMKRKILTILEVILISLCSFLFYLIVSLLLDYLLGYETPFEHTLTYSTGFAIVMTFISAYKKAKYGYYIKHRYKKNKTLHK</sequence>
<evidence type="ECO:0000313" key="3">
    <source>
        <dbReference type="Proteomes" id="UP000029723"/>
    </source>
</evidence>
<keyword evidence="1" id="KW-0812">Transmembrane</keyword>
<evidence type="ECO:0000313" key="2">
    <source>
        <dbReference type="EMBL" id="KGI22600.1"/>
    </source>
</evidence>
<evidence type="ECO:0000256" key="1">
    <source>
        <dbReference type="SAM" id="Phobius"/>
    </source>
</evidence>
<feature type="transmembrane region" description="Helical" evidence="1">
    <location>
        <begin position="12"/>
        <end position="36"/>
    </location>
</feature>